<evidence type="ECO:0000313" key="4">
    <source>
        <dbReference type="EMBL" id="TFD93747.1"/>
    </source>
</evidence>
<dbReference type="STRING" id="1121485.GCA_000426485_02841"/>
<comment type="caution">
    <text evidence="4">The sequence shown here is derived from an EMBL/GenBank/DDBJ whole genome shotgun (WGS) entry which is preliminary data.</text>
</comment>
<keyword evidence="5" id="KW-1185">Reference proteome</keyword>
<dbReference type="InterPro" id="IPR036737">
    <property type="entry name" value="OmpA-like_sf"/>
</dbReference>
<dbReference type="AlphaFoldDB" id="A0A4Y8L0D3"/>
<accession>A0A4Y8L0D3</accession>
<evidence type="ECO:0000313" key="5">
    <source>
        <dbReference type="Proteomes" id="UP000297861"/>
    </source>
</evidence>
<dbReference type="EMBL" id="SOML01000012">
    <property type="protein sequence ID" value="TFD93747.1"/>
    <property type="molecule type" value="Genomic_DNA"/>
</dbReference>
<evidence type="ECO:0000256" key="1">
    <source>
        <dbReference type="PROSITE-ProRule" id="PRU00473"/>
    </source>
</evidence>
<dbReference type="InterPro" id="IPR006665">
    <property type="entry name" value="OmpA-like"/>
</dbReference>
<dbReference type="PROSITE" id="PS51123">
    <property type="entry name" value="OMPA_2"/>
    <property type="match status" value="1"/>
</dbReference>
<dbReference type="Proteomes" id="UP000297861">
    <property type="component" value="Unassembled WGS sequence"/>
</dbReference>
<proteinExistence type="predicted"/>
<dbReference type="SUPFAM" id="SSF103088">
    <property type="entry name" value="OmpA-like"/>
    <property type="match status" value="1"/>
</dbReference>
<dbReference type="Gene3D" id="3.30.1330.60">
    <property type="entry name" value="OmpA-like domain"/>
    <property type="match status" value="1"/>
</dbReference>
<dbReference type="PANTHER" id="PTHR30329">
    <property type="entry name" value="STATOR ELEMENT OF FLAGELLAR MOTOR COMPLEX"/>
    <property type="match status" value="1"/>
</dbReference>
<evidence type="ECO:0000259" key="3">
    <source>
        <dbReference type="PROSITE" id="PS51123"/>
    </source>
</evidence>
<reference evidence="4 5" key="1">
    <citation type="submission" date="2019-03" db="EMBL/GenBank/DDBJ databases">
        <title>San Antonio Military Medical Center submission to MRSN (WRAIR), pending publication.</title>
        <authorList>
            <person name="Blyth D.M."/>
            <person name="Mccarthy S.L."/>
            <person name="Schall S.E."/>
            <person name="Stam J.A."/>
            <person name="Ong A.C."/>
            <person name="Mcgann P.T."/>
        </authorList>
    </citation>
    <scope>NUCLEOTIDE SEQUENCE [LARGE SCALE GENOMIC DNA]</scope>
    <source>
        <strain evidence="4 5">MRSN571793</strain>
    </source>
</reference>
<keyword evidence="1" id="KW-0472">Membrane</keyword>
<dbReference type="Pfam" id="PF00691">
    <property type="entry name" value="OmpA"/>
    <property type="match status" value="1"/>
</dbReference>
<organism evidence="4 5">
    <name type="scientific">Dysgonomonas capnocytophagoides</name>
    <dbReference type="NCBI Taxonomy" id="45254"/>
    <lineage>
        <taxon>Bacteria</taxon>
        <taxon>Pseudomonadati</taxon>
        <taxon>Bacteroidota</taxon>
        <taxon>Bacteroidia</taxon>
        <taxon>Bacteroidales</taxon>
        <taxon>Dysgonomonadaceae</taxon>
        <taxon>Dysgonomonas</taxon>
    </lineage>
</organism>
<feature type="domain" description="OmpA-like" evidence="3">
    <location>
        <begin position="359"/>
        <end position="470"/>
    </location>
</feature>
<keyword evidence="2" id="KW-0732">Signal</keyword>
<feature type="chain" id="PRO_5021198359" evidence="2">
    <location>
        <begin position="25"/>
        <end position="470"/>
    </location>
</feature>
<gene>
    <name evidence="4" type="ORF">E2605_16465</name>
</gene>
<dbReference type="OrthoDB" id="1453138at2"/>
<dbReference type="CDD" id="cd07185">
    <property type="entry name" value="OmpA_C-like"/>
    <property type="match status" value="1"/>
</dbReference>
<evidence type="ECO:0000256" key="2">
    <source>
        <dbReference type="SAM" id="SignalP"/>
    </source>
</evidence>
<protein>
    <submittedName>
        <fullName evidence="4">OmpA family protein</fullName>
    </submittedName>
</protein>
<dbReference type="PANTHER" id="PTHR30329:SF21">
    <property type="entry name" value="LIPOPROTEIN YIAD-RELATED"/>
    <property type="match status" value="1"/>
</dbReference>
<name>A0A4Y8L0D3_9BACT</name>
<feature type="signal peptide" evidence="2">
    <location>
        <begin position="1"/>
        <end position="24"/>
    </location>
</feature>
<dbReference type="InterPro" id="IPR050330">
    <property type="entry name" value="Bact_OuterMem_StrucFunc"/>
</dbReference>
<sequence>MFSMNSKVLFLSLLFSSGIFTLSAQDELSRDLIPDEVEYGQPNQTYNTYKTTWKKNAFKDNWTISVGGGAQKLFGIDDNKGSFSKAVTFAPQISISKYFSPIWGLRLNFTGGSLHGYNDGQFGTYVKWNHGTKNYLGQSVLGKPGYPGKEYQGDPSMLTWDPTWNYRGWNTSNPGSEESVIGKNGNTYFWKPGQKGALYVDHVRYFQVNIDFMFDFFNLVGNYNPKRFFELTPFGGIGLYNAFSHMGNDNIMLVGAHAGIISKFRLSERLALHAEFSGSLVSDSFDGQVGDEKSMDAIGQATLSLAYKFGKTNWQVAEPMDAELINRLNNQVNTLRETIANQKCPTCPPPPPPVEVVRPSTDIKFLPDPVFFRIDKSVIDQSEWIKIDKAANYLNQHPEVNVVVTGYADKKTAYPEYNMKLSERRSKAVSQALVEKYGINPARVSINWSGDRIQPFTVNEWNRVVIFVIE</sequence>
<dbReference type="GO" id="GO:0016020">
    <property type="term" value="C:membrane"/>
    <property type="evidence" value="ECO:0007669"/>
    <property type="project" value="UniProtKB-UniRule"/>
</dbReference>